<dbReference type="GeneID" id="15009498"/>
<name>M4QIP5_9CAUD</name>
<feature type="region of interest" description="Disordered" evidence="1">
    <location>
        <begin position="14"/>
        <end position="35"/>
    </location>
</feature>
<dbReference type="Proteomes" id="UP000203521">
    <property type="component" value="Segment"/>
</dbReference>
<dbReference type="EMBL" id="HQ634177">
    <property type="protein sequence ID" value="AGH26817.1"/>
    <property type="molecule type" value="Genomic_DNA"/>
</dbReference>
<feature type="compositionally biased region" description="Low complexity" evidence="1">
    <location>
        <begin position="126"/>
        <end position="135"/>
    </location>
</feature>
<dbReference type="RefSeq" id="YP_007672995.1">
    <property type="nucleotide sequence ID" value="NC_020837.1"/>
</dbReference>
<proteinExistence type="predicted"/>
<evidence type="ECO:0000313" key="3">
    <source>
        <dbReference type="Proteomes" id="UP000203521"/>
    </source>
</evidence>
<evidence type="ECO:0008006" key="4">
    <source>
        <dbReference type="Google" id="ProtNLM"/>
    </source>
</evidence>
<evidence type="ECO:0000313" key="2">
    <source>
        <dbReference type="EMBL" id="AGH26817.1"/>
    </source>
</evidence>
<dbReference type="KEGG" id="vg:15009498"/>
<reference evidence="2 3" key="1">
    <citation type="submission" date="2010-11" db="EMBL/GenBank/DDBJ databases">
        <title>The Genome Sequence of Synechococcus phage S-CAM1 0208SB26.</title>
        <authorList>
            <consortium name="The Broad Institute Genome Sequencing Platform"/>
            <person name="Henn M.R."/>
            <person name="Martiny J."/>
            <person name="Weihe C."/>
            <person name="Levin J."/>
            <person name="Malboeuf C."/>
            <person name="Casali M."/>
            <person name="Russ C."/>
            <person name="Lennon N."/>
            <person name="Chapman S.B."/>
            <person name="Erlich R."/>
            <person name="Young S.K."/>
            <person name="Yandava C."/>
            <person name="Zeng Q."/>
            <person name="Alvarado L."/>
            <person name="Anderson S."/>
            <person name="Berlin A."/>
            <person name="Chen Z."/>
            <person name="Freedman E."/>
            <person name="Gellesch M."/>
            <person name="Goldberg J."/>
            <person name="Green L."/>
            <person name="Griggs A."/>
            <person name="Gujja S."/>
            <person name="Heilman E.R."/>
            <person name="Heiman D."/>
            <person name="Hollinger A."/>
            <person name="Howarth C."/>
            <person name="Larson L."/>
            <person name="Mehta T."/>
            <person name="Pearson M."/>
            <person name="Roberts A."/>
            <person name="Ryan E."/>
            <person name="Saif S."/>
            <person name="Shea T."/>
            <person name="Shenoy N."/>
            <person name="Sisk P."/>
            <person name="Stolte C."/>
            <person name="Sykes S."/>
            <person name="White J."/>
            <person name="Haas B."/>
            <person name="Nusbaum C."/>
            <person name="Birren B."/>
        </authorList>
    </citation>
    <scope>NUCLEOTIDE SEQUENCE [LARGE SCALE GENOMIC DNA]</scope>
    <source>
        <strain evidence="2 3">S-CAM1</strain>
    </source>
</reference>
<sequence length="369" mass="38835">MTFDTKNNFRNLYSSINSDKPAAEPASGRKEEVSTEQFCSAKPTVHWVSDGWTCMSWEGADGQPGGFTVTNGQSAMFFDETGNMVFSTGVPGQSGCGGKLIMNTGDQLQKANGTISIQATGPNDTEAAPGKSASKPKSKESPAYSVYAEGAMSFEAQGDDCGIKGDNIIINAVKTLTLKAGEVINLEVGNGSGKINMYAGDITMDAEFLNKNINGREVSDGTGEVTTEQNKPGATTTINTSGSIVHDIQGNYTIKTKGHYNIVASANLNMQSQLGGYSLKTLGPMYNNITGFKVDDIKGVPMPNVKTKAPATWDVKLGPTLGGQGWLLKSAMGFDLKFLKGASKVQTAGVLDVTVAGTMTVKALSIFLN</sequence>
<accession>M4QIP5</accession>
<gene>
    <name evidence="2" type="ORF">SXBG_00080</name>
</gene>
<protein>
    <recommendedName>
        <fullName evidence="4">Baseplate lysozyme</fullName>
    </recommendedName>
</protein>
<organism evidence="2 3">
    <name type="scientific">Synechococcus phage S-CAM1</name>
    <dbReference type="NCBI Taxonomy" id="754037"/>
    <lineage>
        <taxon>Viruses</taxon>
        <taxon>Duplodnaviria</taxon>
        <taxon>Heunggongvirae</taxon>
        <taxon>Uroviricota</taxon>
        <taxon>Caudoviricetes</taxon>
        <taxon>Pantevenvirales</taxon>
        <taxon>Kyanoviridae</taxon>
        <taxon>Anaposvirus</taxon>
        <taxon>Anaposvirus socalone</taxon>
    </lineage>
</organism>
<feature type="region of interest" description="Disordered" evidence="1">
    <location>
        <begin position="117"/>
        <end position="142"/>
    </location>
</feature>
<keyword evidence="3" id="KW-1185">Reference proteome</keyword>
<dbReference type="OrthoDB" id="7929at10239"/>
<evidence type="ECO:0000256" key="1">
    <source>
        <dbReference type="SAM" id="MobiDB-lite"/>
    </source>
</evidence>